<dbReference type="AlphaFoldDB" id="A0A1F8CUL5"/>
<dbReference type="InterPro" id="IPR013229">
    <property type="entry name" value="PEGA"/>
</dbReference>
<dbReference type="InterPro" id="IPR003646">
    <property type="entry name" value="SH3-like_bac-type"/>
</dbReference>
<comment type="caution">
    <text evidence="3">The sequence shown here is derived from an EMBL/GenBank/DDBJ whole genome shotgun (WGS) entry which is preliminary data.</text>
</comment>
<feature type="domain" description="SH3b" evidence="1">
    <location>
        <begin position="214"/>
        <end position="263"/>
    </location>
</feature>
<name>A0A1F8CUL5_9BACT</name>
<dbReference type="Pfam" id="PF08239">
    <property type="entry name" value="SH3_3"/>
    <property type="match status" value="1"/>
</dbReference>
<feature type="domain" description="PEGA" evidence="2">
    <location>
        <begin position="115"/>
        <end position="163"/>
    </location>
</feature>
<dbReference type="STRING" id="1802538.A2382_04770"/>
<evidence type="ECO:0000313" key="3">
    <source>
        <dbReference type="EMBL" id="OGM79971.1"/>
    </source>
</evidence>
<proteinExistence type="predicted"/>
<sequence length="271" mass="29964">MLGFALLVLMGIVFIWYVYFFNKKAAIFIETVPEATVFINGSEVGTTPFEGEFTENEVDLKLVPNSYGSPLVPYETRILLTKGVKTIVRRIFGEEEETSYGEEISFERLGGKLISISVISIPDGAKVFIDGGFVDTTPVKLSSDVKVGEHRIMIQAEGFENKEVLVQTVTGYGVLLIADLSKKQSEDLSDDQGVDNQDGLSPALVEILDTPVGYLRVRSEGATASAEIDKVKPGEKYELIEEKDQWLKIKLDNDIEGWIFSDYASISAKSQ</sequence>
<gene>
    <name evidence="3" type="ORF">A2382_04770</name>
</gene>
<dbReference type="Pfam" id="PF08308">
    <property type="entry name" value="PEGA"/>
    <property type="match status" value="1"/>
</dbReference>
<dbReference type="Proteomes" id="UP000178999">
    <property type="component" value="Unassembled WGS sequence"/>
</dbReference>
<dbReference type="Gene3D" id="2.30.30.40">
    <property type="entry name" value="SH3 Domains"/>
    <property type="match status" value="1"/>
</dbReference>
<evidence type="ECO:0000313" key="4">
    <source>
        <dbReference type="Proteomes" id="UP000178999"/>
    </source>
</evidence>
<organism evidence="3 4">
    <name type="scientific">Candidatus Woesebacteria bacterium RIFOXYB1_FULL_38_16</name>
    <dbReference type="NCBI Taxonomy" id="1802538"/>
    <lineage>
        <taxon>Bacteria</taxon>
        <taxon>Candidatus Woeseibacteriota</taxon>
    </lineage>
</organism>
<evidence type="ECO:0008006" key="5">
    <source>
        <dbReference type="Google" id="ProtNLM"/>
    </source>
</evidence>
<dbReference type="EMBL" id="MGHY01000005">
    <property type="protein sequence ID" value="OGM79971.1"/>
    <property type="molecule type" value="Genomic_DNA"/>
</dbReference>
<accession>A0A1F8CUL5</accession>
<reference evidence="3 4" key="1">
    <citation type="journal article" date="2016" name="Nat. Commun.">
        <title>Thousands of microbial genomes shed light on interconnected biogeochemical processes in an aquifer system.</title>
        <authorList>
            <person name="Anantharaman K."/>
            <person name="Brown C.T."/>
            <person name="Hug L.A."/>
            <person name="Sharon I."/>
            <person name="Castelle C.J."/>
            <person name="Probst A.J."/>
            <person name="Thomas B.C."/>
            <person name="Singh A."/>
            <person name="Wilkins M.J."/>
            <person name="Karaoz U."/>
            <person name="Brodie E.L."/>
            <person name="Williams K.H."/>
            <person name="Hubbard S.S."/>
            <person name="Banfield J.F."/>
        </authorList>
    </citation>
    <scope>NUCLEOTIDE SEQUENCE [LARGE SCALE GENOMIC DNA]</scope>
</reference>
<evidence type="ECO:0000259" key="1">
    <source>
        <dbReference type="Pfam" id="PF08239"/>
    </source>
</evidence>
<evidence type="ECO:0000259" key="2">
    <source>
        <dbReference type="Pfam" id="PF08308"/>
    </source>
</evidence>
<protein>
    <recommendedName>
        <fullName evidence="5">SH3b domain-containing protein</fullName>
    </recommendedName>
</protein>